<keyword evidence="1" id="KW-1133">Transmembrane helix</keyword>
<dbReference type="PANTHER" id="PTHR33645">
    <property type="entry name" value="AMINOPEPTIDASE (DUF3754)"/>
    <property type="match status" value="1"/>
</dbReference>
<evidence type="ECO:0000313" key="3">
    <source>
        <dbReference type="Proteomes" id="UP000652761"/>
    </source>
</evidence>
<dbReference type="AlphaFoldDB" id="A0A843VMZ2"/>
<keyword evidence="3" id="KW-1185">Reference proteome</keyword>
<evidence type="ECO:0000256" key="1">
    <source>
        <dbReference type="SAM" id="Phobius"/>
    </source>
</evidence>
<organism evidence="2 3">
    <name type="scientific">Colocasia esculenta</name>
    <name type="common">Wild taro</name>
    <name type="synonym">Arum esculentum</name>
    <dbReference type="NCBI Taxonomy" id="4460"/>
    <lineage>
        <taxon>Eukaryota</taxon>
        <taxon>Viridiplantae</taxon>
        <taxon>Streptophyta</taxon>
        <taxon>Embryophyta</taxon>
        <taxon>Tracheophyta</taxon>
        <taxon>Spermatophyta</taxon>
        <taxon>Magnoliopsida</taxon>
        <taxon>Liliopsida</taxon>
        <taxon>Araceae</taxon>
        <taxon>Aroideae</taxon>
        <taxon>Colocasieae</taxon>
        <taxon>Colocasia</taxon>
    </lineage>
</organism>
<proteinExistence type="predicted"/>
<accession>A0A843VMZ2</accession>
<keyword evidence="1" id="KW-0472">Membrane</keyword>
<feature type="transmembrane region" description="Helical" evidence="1">
    <location>
        <begin position="111"/>
        <end position="129"/>
    </location>
</feature>
<dbReference type="PANTHER" id="PTHR33645:SF11">
    <property type="entry name" value="AMINOPEPTIDASE (DUF3754)"/>
    <property type="match status" value="1"/>
</dbReference>
<feature type="transmembrane region" description="Helical" evidence="1">
    <location>
        <begin position="136"/>
        <end position="157"/>
    </location>
</feature>
<evidence type="ECO:0000313" key="2">
    <source>
        <dbReference type="EMBL" id="MQL96406.1"/>
    </source>
</evidence>
<reference evidence="2" key="1">
    <citation type="submission" date="2017-07" db="EMBL/GenBank/DDBJ databases">
        <title>Taro Niue Genome Assembly and Annotation.</title>
        <authorList>
            <person name="Atibalentja N."/>
            <person name="Keating K."/>
            <person name="Fields C.J."/>
        </authorList>
    </citation>
    <scope>NUCLEOTIDE SEQUENCE</scope>
    <source>
        <strain evidence="2">Niue_2</strain>
        <tissue evidence="2">Leaf</tissue>
    </source>
</reference>
<keyword evidence="1" id="KW-0812">Transmembrane</keyword>
<comment type="caution">
    <text evidence="2">The sequence shown here is derived from an EMBL/GenBank/DDBJ whole genome shotgun (WGS) entry which is preliminary data.</text>
</comment>
<dbReference type="Pfam" id="PF12576">
    <property type="entry name" value="DUF3754"/>
    <property type="match status" value="1"/>
</dbReference>
<feature type="transmembrane region" description="Helical" evidence="1">
    <location>
        <begin position="71"/>
        <end position="91"/>
    </location>
</feature>
<protein>
    <submittedName>
        <fullName evidence="2">Uncharacterized protein</fullName>
    </submittedName>
</protein>
<dbReference type="Proteomes" id="UP000652761">
    <property type="component" value="Unassembled WGS sequence"/>
</dbReference>
<dbReference type="InterPro" id="IPR022227">
    <property type="entry name" value="DUF3754"/>
</dbReference>
<name>A0A843VMZ2_COLES</name>
<dbReference type="OrthoDB" id="2020015at2759"/>
<sequence length="273" mass="30926">MKHIIDWSHVFERPRHSFLYNSSGRILVVSVPYLCTYYKMGVCRRASTKSKSEHGIYVKHFKNIPMADMELVLMHHASTLFSLACFFDSYFVDSPNLMPEKKNPGLTPMDWVKFLVSVVLGLVTLVSSLEMPKADIWVVIAILSGLIGYCAKVYFTFQQNMATYQNLIMQSMYDKQLDSGRGTLLHLCDDVIQQEGKATIQDLDFRCEELIREEFGAQCNFDVVDAVQKLEKLGIVARDTIGRIYCVGLKRANELIGTTTEELVLKAKQGTAA</sequence>
<gene>
    <name evidence="2" type="ORF">Taro_029082</name>
</gene>
<dbReference type="EMBL" id="NMUH01001915">
    <property type="protein sequence ID" value="MQL96406.1"/>
    <property type="molecule type" value="Genomic_DNA"/>
</dbReference>